<feature type="non-terminal residue" evidence="1">
    <location>
        <position position="1"/>
    </location>
</feature>
<keyword evidence="2" id="KW-1185">Reference proteome</keyword>
<reference evidence="1" key="1">
    <citation type="submission" date="2021-06" db="EMBL/GenBank/DDBJ databases">
        <authorList>
            <person name="Kallberg Y."/>
            <person name="Tangrot J."/>
            <person name="Rosling A."/>
        </authorList>
    </citation>
    <scope>NUCLEOTIDE SEQUENCE</scope>
    <source>
        <strain evidence="1">IL203A</strain>
    </source>
</reference>
<gene>
    <name evidence="1" type="ORF">DHETER_LOCUS13045</name>
</gene>
<evidence type="ECO:0000313" key="1">
    <source>
        <dbReference type="EMBL" id="CAG8724715.1"/>
    </source>
</evidence>
<accession>A0ACA9Q158</accession>
<name>A0ACA9Q158_9GLOM</name>
<sequence>LKEEDFVCSNLLSTAAANNYLKVYNKKKTKYLNQISKSSINSVYLFGLQLKQLRHIRKKHREKRHKLFANLSNKIQVIQNKNI</sequence>
<organism evidence="1 2">
    <name type="scientific">Dentiscutata heterogama</name>
    <dbReference type="NCBI Taxonomy" id="1316150"/>
    <lineage>
        <taxon>Eukaryota</taxon>
        <taxon>Fungi</taxon>
        <taxon>Fungi incertae sedis</taxon>
        <taxon>Mucoromycota</taxon>
        <taxon>Glomeromycotina</taxon>
        <taxon>Glomeromycetes</taxon>
        <taxon>Diversisporales</taxon>
        <taxon>Gigasporaceae</taxon>
        <taxon>Dentiscutata</taxon>
    </lineage>
</organism>
<dbReference type="Proteomes" id="UP000789702">
    <property type="component" value="Unassembled WGS sequence"/>
</dbReference>
<comment type="caution">
    <text evidence="1">The sequence shown here is derived from an EMBL/GenBank/DDBJ whole genome shotgun (WGS) entry which is preliminary data.</text>
</comment>
<feature type="non-terminal residue" evidence="1">
    <location>
        <position position="83"/>
    </location>
</feature>
<protein>
    <submittedName>
        <fullName evidence="1">6306_t:CDS:1</fullName>
    </submittedName>
</protein>
<proteinExistence type="predicted"/>
<evidence type="ECO:0000313" key="2">
    <source>
        <dbReference type="Proteomes" id="UP000789702"/>
    </source>
</evidence>
<dbReference type="EMBL" id="CAJVPU010034259">
    <property type="protein sequence ID" value="CAG8724715.1"/>
    <property type="molecule type" value="Genomic_DNA"/>
</dbReference>